<dbReference type="InterPro" id="IPR000794">
    <property type="entry name" value="Beta-ketoacyl_synthase"/>
</dbReference>
<dbReference type="EC" id="2.3.1.179" evidence="5"/>
<evidence type="ECO:0000256" key="1">
    <source>
        <dbReference type="ARBA" id="ARBA00008467"/>
    </source>
</evidence>
<gene>
    <name evidence="5" type="ORF">MAF45_06170</name>
</gene>
<accession>A0ABS9MQX6</accession>
<keyword evidence="6" id="KW-1185">Reference proteome</keyword>
<dbReference type="InterPro" id="IPR018201">
    <property type="entry name" value="Ketoacyl_synth_AS"/>
</dbReference>
<dbReference type="CDD" id="cd00834">
    <property type="entry name" value="KAS_I_II"/>
    <property type="match status" value="1"/>
</dbReference>
<dbReference type="PANTHER" id="PTHR11712">
    <property type="entry name" value="POLYKETIDE SYNTHASE-RELATED"/>
    <property type="match status" value="1"/>
</dbReference>
<name>A0ABS9MQX6_9BURK</name>
<protein>
    <submittedName>
        <fullName evidence="5">Beta-ketoacyl-ACP synthase</fullName>
        <ecNumber evidence="5">2.3.1.179</ecNumber>
    </submittedName>
</protein>
<evidence type="ECO:0000256" key="2">
    <source>
        <dbReference type="ARBA" id="ARBA00022679"/>
    </source>
</evidence>
<dbReference type="InterPro" id="IPR014031">
    <property type="entry name" value="Ketoacyl_synth_C"/>
</dbReference>
<comment type="caution">
    <text evidence="5">The sequence shown here is derived from an EMBL/GenBank/DDBJ whole genome shotgun (WGS) entry which is preliminary data.</text>
</comment>
<dbReference type="PANTHER" id="PTHR11712:SF325">
    <property type="entry name" value="3-OXOACYL-(ACYL-CARRIER-PROTEIN) SYNTHASE II FABF"/>
    <property type="match status" value="1"/>
</dbReference>
<dbReference type="InterPro" id="IPR014030">
    <property type="entry name" value="Ketoacyl_synth_N"/>
</dbReference>
<proteinExistence type="inferred from homology"/>
<dbReference type="InterPro" id="IPR016039">
    <property type="entry name" value="Thiolase-like"/>
</dbReference>
<dbReference type="Proteomes" id="UP001297600">
    <property type="component" value="Unassembled WGS sequence"/>
</dbReference>
<evidence type="ECO:0000259" key="4">
    <source>
        <dbReference type="PROSITE" id="PS52004"/>
    </source>
</evidence>
<keyword evidence="2 3" id="KW-0808">Transferase</keyword>
<dbReference type="Pfam" id="PF00109">
    <property type="entry name" value="ketoacyl-synt"/>
    <property type="match status" value="1"/>
</dbReference>
<dbReference type="EMBL" id="JAKNCT010000006">
    <property type="protein sequence ID" value="MCG5031032.1"/>
    <property type="molecule type" value="Genomic_DNA"/>
</dbReference>
<evidence type="ECO:0000313" key="5">
    <source>
        <dbReference type="EMBL" id="MCG5031032.1"/>
    </source>
</evidence>
<sequence>MTPRRVVVTGGSAITAFGSAWAEIKPRLQAGRNAVRVMEDWGQFKGLNCRLGAPVENFTLPEYYTRKKTRSMGRVAQLATRSAELALAEAGLSGDPVLGSGRTGVAYGSCVGCTKSIMEFGTMLSEHSTASITGTSYVRLMPHTTAVNISLFFGLRGRVIPTSSACTSGSQAIGYAWEAVRYGLQDVMVAGGSEELTPAHAAAFDTLFAASVKNDTPELTPAPFDKHRDGLVIGEGAGTLILESLDHAKAHGARIWGEITGFATNCDASHVTNPNSETMRICMQQALESAGIAPSAVGYINGHGTGTVQGDRSESLATAALFGSRVPFSTLKGYFGHTLGACGGIEAWLTLRMMNDRWFAPTVNLREPDPECGELDYIIGQGREIDPEYAVSNNFAFGGVNTSLVFRRWA</sequence>
<dbReference type="NCBIfam" id="NF006587">
    <property type="entry name" value="PRK09116.1"/>
    <property type="match status" value="1"/>
</dbReference>
<dbReference type="Gene3D" id="3.40.47.10">
    <property type="match status" value="1"/>
</dbReference>
<comment type="similarity">
    <text evidence="1 3">Belongs to the thiolase-like superfamily. Beta-ketoacyl-ACP synthases family.</text>
</comment>
<dbReference type="Pfam" id="PF02801">
    <property type="entry name" value="Ketoacyl-synt_C"/>
    <property type="match status" value="1"/>
</dbReference>
<evidence type="ECO:0000256" key="3">
    <source>
        <dbReference type="RuleBase" id="RU003694"/>
    </source>
</evidence>
<dbReference type="GO" id="GO:0004315">
    <property type="term" value="F:3-oxoacyl-[acyl-carrier-protein] synthase activity"/>
    <property type="evidence" value="ECO:0007669"/>
    <property type="project" value="UniProtKB-EC"/>
</dbReference>
<dbReference type="PROSITE" id="PS00606">
    <property type="entry name" value="KS3_1"/>
    <property type="match status" value="1"/>
</dbReference>
<dbReference type="InterPro" id="IPR020841">
    <property type="entry name" value="PKS_Beta-ketoAc_synthase_dom"/>
</dbReference>
<dbReference type="SMART" id="SM00825">
    <property type="entry name" value="PKS_KS"/>
    <property type="match status" value="1"/>
</dbReference>
<reference evidence="5 6" key="1">
    <citation type="submission" date="2022-02" db="EMBL/GenBank/DDBJ databases">
        <title>Mesosutterella porci, a novel member of the family Sutterellaceae from pig feces.</title>
        <authorList>
            <person name="Wylensek D."/>
            <person name="Clavel T."/>
        </authorList>
    </citation>
    <scope>NUCLEOTIDE SEQUENCE [LARGE SCALE GENOMIC DNA]</scope>
    <source>
        <strain evidence="6">oilRF-744-wt-GAM-9</strain>
    </source>
</reference>
<dbReference type="RefSeq" id="WP_237978684.1">
    <property type="nucleotide sequence ID" value="NZ_JAKNCT010000006.1"/>
</dbReference>
<feature type="domain" description="Ketosynthase family 3 (KS3)" evidence="4">
    <location>
        <begin position="3"/>
        <end position="408"/>
    </location>
</feature>
<keyword evidence="5" id="KW-0012">Acyltransferase</keyword>
<organism evidence="5 6">
    <name type="scientific">Mesosutterella porci</name>
    <dbReference type="NCBI Taxonomy" id="2915351"/>
    <lineage>
        <taxon>Bacteria</taxon>
        <taxon>Pseudomonadati</taxon>
        <taxon>Pseudomonadota</taxon>
        <taxon>Betaproteobacteria</taxon>
        <taxon>Burkholderiales</taxon>
        <taxon>Sutterellaceae</taxon>
        <taxon>Mesosutterella</taxon>
    </lineage>
</organism>
<dbReference type="SUPFAM" id="SSF53901">
    <property type="entry name" value="Thiolase-like"/>
    <property type="match status" value="2"/>
</dbReference>
<dbReference type="PROSITE" id="PS52004">
    <property type="entry name" value="KS3_2"/>
    <property type="match status" value="1"/>
</dbReference>
<evidence type="ECO:0000313" key="6">
    <source>
        <dbReference type="Proteomes" id="UP001297600"/>
    </source>
</evidence>